<keyword evidence="2" id="KW-1185">Reference proteome</keyword>
<dbReference type="PANTHER" id="PTHR43991">
    <property type="entry name" value="WD REPEAT PROTEIN (AFU_ORTHOLOGUE AFUA_8G05640)-RELATED"/>
    <property type="match status" value="1"/>
</dbReference>
<dbReference type="Proteomes" id="UP001604277">
    <property type="component" value="Unassembled WGS sequence"/>
</dbReference>
<organism evidence="1 2">
    <name type="scientific">Forsythia ovata</name>
    <dbReference type="NCBI Taxonomy" id="205694"/>
    <lineage>
        <taxon>Eukaryota</taxon>
        <taxon>Viridiplantae</taxon>
        <taxon>Streptophyta</taxon>
        <taxon>Embryophyta</taxon>
        <taxon>Tracheophyta</taxon>
        <taxon>Spermatophyta</taxon>
        <taxon>Magnoliopsida</taxon>
        <taxon>eudicotyledons</taxon>
        <taxon>Gunneridae</taxon>
        <taxon>Pentapetalae</taxon>
        <taxon>asterids</taxon>
        <taxon>lamiids</taxon>
        <taxon>Lamiales</taxon>
        <taxon>Oleaceae</taxon>
        <taxon>Forsythieae</taxon>
        <taxon>Forsythia</taxon>
    </lineage>
</organism>
<evidence type="ECO:0000313" key="2">
    <source>
        <dbReference type="Proteomes" id="UP001604277"/>
    </source>
</evidence>
<comment type="caution">
    <text evidence="1">The sequence shown here is derived from an EMBL/GenBank/DDBJ whole genome shotgun (WGS) entry which is preliminary data.</text>
</comment>
<sequence>MFQLQSVVHLFSLGLEYPFVLTNNLYNTSISLDGKLLTILEGSPECLIADAKSGKVLSNLNGHLDYSFTSAWHPNGQIFATETRNNLLIVVHKVPIRVLRCTQRKDGCNQCHKILIRWLIYGYD</sequence>
<dbReference type="InterPro" id="IPR015943">
    <property type="entry name" value="WD40/YVTN_repeat-like_dom_sf"/>
</dbReference>
<dbReference type="SUPFAM" id="SSF50969">
    <property type="entry name" value="YVTN repeat-like/Quinoprotein amine dehydrogenase"/>
    <property type="match status" value="1"/>
</dbReference>
<evidence type="ECO:0000313" key="1">
    <source>
        <dbReference type="EMBL" id="KAL2478554.1"/>
    </source>
</evidence>
<dbReference type="Gene3D" id="2.130.10.10">
    <property type="entry name" value="YVTN repeat-like/Quinoprotein amine dehydrogenase"/>
    <property type="match status" value="1"/>
</dbReference>
<dbReference type="PANTHER" id="PTHR43991:SF12">
    <property type="entry name" value="WD REPEAT PROTEIN (AFU_ORTHOLOGUE AFUA_8G05640)"/>
    <property type="match status" value="1"/>
</dbReference>
<accession>A0ABD1QUC0</accession>
<proteinExistence type="predicted"/>
<reference evidence="2" key="1">
    <citation type="submission" date="2024-07" db="EMBL/GenBank/DDBJ databases">
        <title>Two chromosome-level genome assemblies of Korean endemic species Abeliophyllum distichum and Forsythia ovata (Oleaceae).</title>
        <authorList>
            <person name="Jang H."/>
        </authorList>
    </citation>
    <scope>NUCLEOTIDE SEQUENCE [LARGE SCALE GENOMIC DNA]</scope>
</reference>
<dbReference type="EMBL" id="JBFOLJ010000014">
    <property type="protein sequence ID" value="KAL2478554.1"/>
    <property type="molecule type" value="Genomic_DNA"/>
</dbReference>
<gene>
    <name evidence="1" type="ORF">Fot_47568</name>
</gene>
<protein>
    <submittedName>
        <fullName evidence="1">Katanin p80 wd40 repeat-containing subunit b1-like protein</fullName>
    </submittedName>
</protein>
<dbReference type="AlphaFoldDB" id="A0ABD1QUC0"/>
<name>A0ABD1QUC0_9LAMI</name>
<dbReference type="InterPro" id="IPR011044">
    <property type="entry name" value="Quino_amine_DH_bsu"/>
</dbReference>